<sequence length="379" mass="42211">MDEVDDPERNNVECGRESDIPNPKHPDPQNSYTKLYHSPPKWRPTGAPEAFQQTSARVHAFHSNFPDPSHFCKVPVALPARVFQLSWTKLVVQLRFIDRLSPGEIQRRAHSRLENTVVNLGNSAIERSNAVETLEIVQSTRIPGRERHRARRDLDCPEAVSFFRLRVPRPREPTQNHETNSTRPYAPIDRNCAHSSRVQASHFIVSSQNRITQLQTVPGYEVPGRVSASSGGSRLEASGIQQLTATRRSYIRRKALNAWAKMDTGFSWIVSIGLIALVVSEGWAIDCFKCVSIDGDNKPCDDPFHNNGSLAFLESPCLGGRKGRDGLFPATACIKIAGIYDESGISLTVRSCALDSGTLTTDSEIIRMSHCGGFYFDDK</sequence>
<gene>
    <name evidence="2" type="ORF">WN48_08020</name>
</gene>
<keyword evidence="3" id="KW-1185">Reference proteome</keyword>
<reference evidence="2 3" key="1">
    <citation type="submission" date="2015-07" db="EMBL/GenBank/DDBJ databases">
        <title>The genome of Eufriesea mexicana.</title>
        <authorList>
            <person name="Pan H."/>
            <person name="Kapheim K."/>
        </authorList>
    </citation>
    <scope>NUCLEOTIDE SEQUENCE [LARGE SCALE GENOMIC DNA]</scope>
    <source>
        <strain evidence="2">0111107269</strain>
        <tissue evidence="2">Whole body</tissue>
    </source>
</reference>
<protein>
    <recommendedName>
        <fullName evidence="4">Protein quiver</fullName>
    </recommendedName>
</protein>
<accession>A0A310ST78</accession>
<dbReference type="PANTHER" id="PTHR38332:SF1">
    <property type="entry name" value="RE49668P"/>
    <property type="match status" value="1"/>
</dbReference>
<evidence type="ECO:0000313" key="3">
    <source>
        <dbReference type="Proteomes" id="UP000250275"/>
    </source>
</evidence>
<evidence type="ECO:0008006" key="4">
    <source>
        <dbReference type="Google" id="ProtNLM"/>
    </source>
</evidence>
<feature type="region of interest" description="Disordered" evidence="1">
    <location>
        <begin position="1"/>
        <end position="47"/>
    </location>
</feature>
<feature type="compositionally biased region" description="Basic and acidic residues" evidence="1">
    <location>
        <begin position="7"/>
        <end position="27"/>
    </location>
</feature>
<evidence type="ECO:0000313" key="2">
    <source>
        <dbReference type="EMBL" id="OAD59799.1"/>
    </source>
</evidence>
<dbReference type="Proteomes" id="UP000250275">
    <property type="component" value="Unassembled WGS sequence"/>
</dbReference>
<name>A0A310ST78_9HYME</name>
<dbReference type="PANTHER" id="PTHR38332">
    <property type="entry name" value="PROTEIN CBG11604"/>
    <property type="match status" value="1"/>
</dbReference>
<organism evidence="2 3">
    <name type="scientific">Eufriesea mexicana</name>
    <dbReference type="NCBI Taxonomy" id="516756"/>
    <lineage>
        <taxon>Eukaryota</taxon>
        <taxon>Metazoa</taxon>
        <taxon>Ecdysozoa</taxon>
        <taxon>Arthropoda</taxon>
        <taxon>Hexapoda</taxon>
        <taxon>Insecta</taxon>
        <taxon>Pterygota</taxon>
        <taxon>Neoptera</taxon>
        <taxon>Endopterygota</taxon>
        <taxon>Hymenoptera</taxon>
        <taxon>Apocrita</taxon>
        <taxon>Aculeata</taxon>
        <taxon>Apoidea</taxon>
        <taxon>Anthophila</taxon>
        <taxon>Apidae</taxon>
        <taxon>Eufriesea</taxon>
    </lineage>
</organism>
<evidence type="ECO:0000256" key="1">
    <source>
        <dbReference type="SAM" id="MobiDB-lite"/>
    </source>
</evidence>
<dbReference type="EMBL" id="KQ760559">
    <property type="protein sequence ID" value="OAD59799.1"/>
    <property type="molecule type" value="Genomic_DNA"/>
</dbReference>
<dbReference type="AlphaFoldDB" id="A0A310ST78"/>
<dbReference type="OrthoDB" id="428346at2759"/>
<proteinExistence type="predicted"/>